<evidence type="ECO:0000313" key="4">
    <source>
        <dbReference type="Proteomes" id="UP000233618"/>
    </source>
</evidence>
<feature type="chain" id="PRO_5014820278" description="DUF2059 domain-containing protein" evidence="1">
    <location>
        <begin position="19"/>
        <end position="157"/>
    </location>
</feature>
<organism evidence="3 4">
    <name type="scientific">Labilibaculum manganireducens</name>
    <dbReference type="NCBI Taxonomy" id="1940525"/>
    <lineage>
        <taxon>Bacteria</taxon>
        <taxon>Pseudomonadati</taxon>
        <taxon>Bacteroidota</taxon>
        <taxon>Bacteroidia</taxon>
        <taxon>Marinilabiliales</taxon>
        <taxon>Marinifilaceae</taxon>
        <taxon>Labilibaculum</taxon>
    </lineage>
</organism>
<name>A0A2N3I8W2_9BACT</name>
<dbReference type="EMBL" id="MVDE01000012">
    <property type="protein sequence ID" value="PKQ66756.1"/>
    <property type="molecule type" value="Genomic_DNA"/>
</dbReference>
<evidence type="ECO:0000256" key="1">
    <source>
        <dbReference type="SAM" id="SignalP"/>
    </source>
</evidence>
<reference evidence="3 4" key="1">
    <citation type="journal article" date="2017" name="Front. Microbiol.">
        <title>Labilibaculum manganireducens gen. nov., sp. nov. and Labilibaculum filiforme sp. nov., Novel Bacteroidetes Isolated from Subsurface Sediments of the Baltic Sea.</title>
        <authorList>
            <person name="Vandieken V."/>
            <person name="Marshall I.P."/>
            <person name="Niemann H."/>
            <person name="Engelen B."/>
            <person name="Cypionka H."/>
        </authorList>
    </citation>
    <scope>NUCLEOTIDE SEQUENCE [LARGE SCALE GENOMIC DNA]</scope>
    <source>
        <strain evidence="3 4">59.10-2M</strain>
    </source>
</reference>
<dbReference type="Proteomes" id="UP000233618">
    <property type="component" value="Unassembled WGS sequence"/>
</dbReference>
<evidence type="ECO:0000259" key="2">
    <source>
        <dbReference type="Pfam" id="PF09832"/>
    </source>
</evidence>
<dbReference type="InterPro" id="IPR018637">
    <property type="entry name" value="DUF2059"/>
</dbReference>
<comment type="caution">
    <text evidence="3">The sequence shown here is derived from an EMBL/GenBank/DDBJ whole genome shotgun (WGS) entry which is preliminary data.</text>
</comment>
<proteinExistence type="predicted"/>
<accession>A0A2N3I8W2</accession>
<keyword evidence="1" id="KW-0732">Signal</keyword>
<feature type="signal peptide" evidence="1">
    <location>
        <begin position="1"/>
        <end position="18"/>
    </location>
</feature>
<gene>
    <name evidence="3" type="ORF">BZG01_09485</name>
</gene>
<evidence type="ECO:0000313" key="3">
    <source>
        <dbReference type="EMBL" id="PKQ66756.1"/>
    </source>
</evidence>
<dbReference type="AlphaFoldDB" id="A0A2N3I8W2"/>
<dbReference type="RefSeq" id="WP_101309602.1">
    <property type="nucleotide sequence ID" value="NZ_CAXXEE010000003.1"/>
</dbReference>
<sequence>MKNIVLFLFLTLSTSTFASSGQETNTYEKDLKYLFQINGSQASYQESIKAMIIQLRSQESNIPTEYWDKAEVEFVNTSVNDLIKMLLPIYRQNLSHEDVLAMIDFYESVAGKRIAQKLPKITTESMQAGMSWGQAIGAKIKADIESKGYKIRLPFTP</sequence>
<protein>
    <recommendedName>
        <fullName evidence="2">DUF2059 domain-containing protein</fullName>
    </recommendedName>
</protein>
<dbReference type="Pfam" id="PF09832">
    <property type="entry name" value="DUF2059"/>
    <property type="match status" value="1"/>
</dbReference>
<keyword evidence="4" id="KW-1185">Reference proteome</keyword>
<feature type="domain" description="DUF2059" evidence="2">
    <location>
        <begin position="81"/>
        <end position="137"/>
    </location>
</feature>